<keyword evidence="2" id="KW-1185">Reference proteome</keyword>
<dbReference type="EMBL" id="JACCJC010000014">
    <property type="protein sequence ID" value="KAF6237516.1"/>
    <property type="molecule type" value="Genomic_DNA"/>
</dbReference>
<organism evidence="1 2">
    <name type="scientific">Letharia columbiana</name>
    <dbReference type="NCBI Taxonomy" id="112416"/>
    <lineage>
        <taxon>Eukaryota</taxon>
        <taxon>Fungi</taxon>
        <taxon>Dikarya</taxon>
        <taxon>Ascomycota</taxon>
        <taxon>Pezizomycotina</taxon>
        <taxon>Lecanoromycetes</taxon>
        <taxon>OSLEUM clade</taxon>
        <taxon>Lecanoromycetidae</taxon>
        <taxon>Lecanorales</taxon>
        <taxon>Lecanorineae</taxon>
        <taxon>Parmeliaceae</taxon>
        <taxon>Letharia</taxon>
    </lineage>
</organism>
<evidence type="ECO:0000313" key="2">
    <source>
        <dbReference type="Proteomes" id="UP000578531"/>
    </source>
</evidence>
<name>A0A8H6FZA9_9LECA</name>
<sequence>MDSRSILEQQLERLREHTEPPTSQPRTHIDDYSIEHEHAVRGLLGRWNVSTPLVSESISAAVKCQIVKHRRVRTTTSRVVEMDVREILGNHPLPAAVLRMLFEKLHRFFIFVERRRPELLPSGVNTMQLGDLRSRANQRQLFHTIRSLLGPFRVLLRYLSESDQGSENSFLQELGKLGVIVPSEVDKFVAIAAFGDTDEILSPPEHLREVWKPVGRERVAPEDGGQLGEFTKQLWRTHWRVRDCYGPPISDFELKALFGVDATLASHADKRLPYECGAYKYTLAGQDPFVVDCTNKGLFTTSGPSGTAYRYSNLWLVLGGPREKLPELRLTMAALLLGGVHHSLVEVIAVCAPILGHGMPRSLEEMLKQLVPHGLELEWRGVSQSITPEAFHSELGGRLEDRLA</sequence>
<comment type="caution">
    <text evidence="1">The sequence shown here is derived from an EMBL/GenBank/DDBJ whole genome shotgun (WGS) entry which is preliminary data.</text>
</comment>
<dbReference type="AlphaFoldDB" id="A0A8H6FZA9"/>
<dbReference type="RefSeq" id="XP_037166840.1">
    <property type="nucleotide sequence ID" value="XM_037306330.1"/>
</dbReference>
<dbReference type="GeneID" id="59286071"/>
<proteinExistence type="predicted"/>
<accession>A0A8H6FZA9</accession>
<dbReference type="OrthoDB" id="5328669at2759"/>
<gene>
    <name evidence="1" type="ORF">HO173_004406</name>
</gene>
<dbReference type="Proteomes" id="UP000578531">
    <property type="component" value="Unassembled WGS sequence"/>
</dbReference>
<reference evidence="1 2" key="1">
    <citation type="journal article" date="2020" name="Genomics">
        <title>Complete, high-quality genomes from long-read metagenomic sequencing of two wolf lichen thalli reveals enigmatic genome architecture.</title>
        <authorList>
            <person name="McKenzie S.K."/>
            <person name="Walston R.F."/>
            <person name="Allen J.L."/>
        </authorList>
    </citation>
    <scope>NUCLEOTIDE SEQUENCE [LARGE SCALE GENOMIC DNA]</scope>
    <source>
        <strain evidence="1">WasteWater2</strain>
    </source>
</reference>
<evidence type="ECO:0000313" key="1">
    <source>
        <dbReference type="EMBL" id="KAF6237516.1"/>
    </source>
</evidence>
<protein>
    <submittedName>
        <fullName evidence="1">Uncharacterized protein</fullName>
    </submittedName>
</protein>